<dbReference type="EMBL" id="JAVJAN010000018">
    <property type="protein sequence ID" value="MDR5587448.1"/>
    <property type="molecule type" value="Genomic_DNA"/>
</dbReference>
<dbReference type="RefSeq" id="WP_252213637.1">
    <property type="nucleotide sequence ID" value="NZ_JAVJAN010000018.1"/>
</dbReference>
<organism evidence="1 2">
    <name type="scientific">Clostridium aquiflavi</name>
    <dbReference type="NCBI Taxonomy" id="3073603"/>
    <lineage>
        <taxon>Bacteria</taxon>
        <taxon>Bacillati</taxon>
        <taxon>Bacillota</taxon>
        <taxon>Clostridia</taxon>
        <taxon>Eubacteriales</taxon>
        <taxon>Clostridiaceae</taxon>
        <taxon>Clostridium</taxon>
    </lineage>
</organism>
<accession>A0ABU1EGC8</accession>
<sequence length="64" mass="7146">MTKTLYDPEVEKRGIEKGIEKGEEIKAKKSAENLLKLGVSEEIVAQGVGLTIEEVREIKKLLVH</sequence>
<evidence type="ECO:0000313" key="2">
    <source>
        <dbReference type="Proteomes" id="UP001256646"/>
    </source>
</evidence>
<keyword evidence="2" id="KW-1185">Reference proteome</keyword>
<name>A0ABU1EGC8_9CLOT</name>
<reference evidence="1 2" key="1">
    <citation type="submission" date="2023-09" db="EMBL/GenBank/DDBJ databases">
        <authorList>
            <person name="Zhai L."/>
        </authorList>
    </citation>
    <scope>NUCLEOTIDE SEQUENCE [LARGE SCALE GENOMIC DNA]</scope>
    <source>
        <strain evidence="1 2">5 N-1</strain>
    </source>
</reference>
<proteinExistence type="predicted"/>
<dbReference type="Proteomes" id="UP001256646">
    <property type="component" value="Unassembled WGS sequence"/>
</dbReference>
<evidence type="ECO:0008006" key="3">
    <source>
        <dbReference type="Google" id="ProtNLM"/>
    </source>
</evidence>
<comment type="caution">
    <text evidence="1">The sequence shown here is derived from an EMBL/GenBank/DDBJ whole genome shotgun (WGS) entry which is preliminary data.</text>
</comment>
<gene>
    <name evidence="1" type="ORF">RGC78_08195</name>
</gene>
<evidence type="ECO:0000313" key="1">
    <source>
        <dbReference type="EMBL" id="MDR5587448.1"/>
    </source>
</evidence>
<protein>
    <recommendedName>
        <fullName evidence="3">Transposase</fullName>
    </recommendedName>
</protein>